<comment type="caution">
    <text evidence="3">The sequence shown here is derived from an EMBL/GenBank/DDBJ whole genome shotgun (WGS) entry which is preliminary data.</text>
</comment>
<dbReference type="AlphaFoldDB" id="A0A1G1TBN7"/>
<dbReference type="GO" id="GO:0016020">
    <property type="term" value="C:membrane"/>
    <property type="evidence" value="ECO:0007669"/>
    <property type="project" value="TreeGrafter"/>
</dbReference>
<feature type="transmembrane region" description="Helical" evidence="1">
    <location>
        <begin position="336"/>
        <end position="353"/>
    </location>
</feature>
<accession>A0A1G1TBN7</accession>
<feature type="transmembrane region" description="Helical" evidence="1">
    <location>
        <begin position="230"/>
        <end position="250"/>
    </location>
</feature>
<gene>
    <name evidence="3" type="ORF">BEN47_09380</name>
</gene>
<keyword evidence="1" id="KW-0812">Transmembrane</keyword>
<feature type="transmembrane region" description="Helical" evidence="1">
    <location>
        <begin position="197"/>
        <end position="218"/>
    </location>
</feature>
<feature type="transmembrane region" description="Helical" evidence="1">
    <location>
        <begin position="171"/>
        <end position="190"/>
    </location>
</feature>
<feature type="domain" description="Acyltransferase 3" evidence="2">
    <location>
        <begin position="40"/>
        <end position="366"/>
    </location>
</feature>
<feature type="transmembrane region" description="Helical" evidence="1">
    <location>
        <begin position="294"/>
        <end position="315"/>
    </location>
</feature>
<dbReference type="Proteomes" id="UP000176294">
    <property type="component" value="Unassembled WGS sequence"/>
</dbReference>
<feature type="transmembrane region" description="Helical" evidence="1">
    <location>
        <begin position="262"/>
        <end position="282"/>
    </location>
</feature>
<feature type="transmembrane region" description="Helical" evidence="1">
    <location>
        <begin position="118"/>
        <end position="139"/>
    </location>
</feature>
<proteinExistence type="predicted"/>
<organism evidence="3 4">
    <name type="scientific">Hymenobacter lapidarius</name>
    <dbReference type="NCBI Taxonomy" id="1908237"/>
    <lineage>
        <taxon>Bacteria</taxon>
        <taxon>Pseudomonadati</taxon>
        <taxon>Bacteroidota</taxon>
        <taxon>Cytophagia</taxon>
        <taxon>Cytophagales</taxon>
        <taxon>Hymenobacteraceae</taxon>
        <taxon>Hymenobacter</taxon>
    </lineage>
</organism>
<keyword evidence="4" id="KW-1185">Reference proteome</keyword>
<protein>
    <recommendedName>
        <fullName evidence="2">Acyltransferase 3 domain-containing protein</fullName>
    </recommendedName>
</protein>
<evidence type="ECO:0000313" key="4">
    <source>
        <dbReference type="Proteomes" id="UP000176294"/>
    </source>
</evidence>
<dbReference type="InterPro" id="IPR002656">
    <property type="entry name" value="Acyl_transf_3_dom"/>
</dbReference>
<evidence type="ECO:0000259" key="2">
    <source>
        <dbReference type="Pfam" id="PF01757"/>
    </source>
</evidence>
<sequence>MTFCLLPPFYPQTMPAAEPSASVAPGAPLGRQQSGGYLPALTGLRAIAAWLVFFNHYPLGPLPPPGSARAFQYFVDESHGLPLLLLLSGFLIALRYDNASTGSFSPRGGWKSYLQNRLARVYPLYALLTLATFGLLWHWRSPQATPAHLLLNLSLLRGFFDEYKFTGIGQAWSLTLLECFYLAAPLLMALRARGVALWLQPLLLLAMGAGLVALLAPLNWHGLFGSYPFMLSYTFLGHSMEFFIGAWLAGRYRSGRLGSPSGPWRTIGGVALWVAVTAGLGLTQAQFHNPDHPLTLVLNLVGLPAAGGLLFAGLLSEVSWFRHLLSSSLFQKLGRSSYAFYLLHAGPLAFWVYDWLPGIWWLQLMAVQAVSYGTYQVVEAPLQRLFSARKLKPLHVA</sequence>
<name>A0A1G1TBN7_9BACT</name>
<dbReference type="GO" id="GO:0016747">
    <property type="term" value="F:acyltransferase activity, transferring groups other than amino-acyl groups"/>
    <property type="evidence" value="ECO:0007669"/>
    <property type="project" value="InterPro"/>
</dbReference>
<dbReference type="InterPro" id="IPR050879">
    <property type="entry name" value="Acyltransferase_3"/>
</dbReference>
<dbReference type="GO" id="GO:0000271">
    <property type="term" value="P:polysaccharide biosynthetic process"/>
    <property type="evidence" value="ECO:0007669"/>
    <property type="project" value="TreeGrafter"/>
</dbReference>
<dbReference type="PANTHER" id="PTHR23028">
    <property type="entry name" value="ACETYLTRANSFERASE"/>
    <property type="match status" value="1"/>
</dbReference>
<dbReference type="Pfam" id="PF01757">
    <property type="entry name" value="Acyl_transf_3"/>
    <property type="match status" value="1"/>
</dbReference>
<reference evidence="3 4" key="1">
    <citation type="submission" date="2016-08" db="EMBL/GenBank/DDBJ databases">
        <title>Hymenobacter coccineus sp. nov., Hymenobacter lapidarius sp. nov. and Hymenobacter glacialis sp. nov., isolated from Antarctic soil.</title>
        <authorList>
            <person name="Sedlacek I."/>
            <person name="Kralova S."/>
            <person name="Kyrova K."/>
            <person name="Maslanova I."/>
            <person name="Stankova E."/>
            <person name="Vrbovska V."/>
            <person name="Nemec M."/>
            <person name="Bartak M."/>
            <person name="Svec P."/>
            <person name="Busse H.-J."/>
            <person name="Pantucek R."/>
        </authorList>
    </citation>
    <scope>NUCLEOTIDE SEQUENCE [LARGE SCALE GENOMIC DNA]</scope>
    <source>
        <strain evidence="3 4">CCM 8643</strain>
    </source>
</reference>
<dbReference type="PANTHER" id="PTHR23028:SF53">
    <property type="entry name" value="ACYL_TRANSF_3 DOMAIN-CONTAINING PROTEIN"/>
    <property type="match status" value="1"/>
</dbReference>
<evidence type="ECO:0000313" key="3">
    <source>
        <dbReference type="EMBL" id="OGX88281.1"/>
    </source>
</evidence>
<dbReference type="STRING" id="1908237.BEN47_09380"/>
<keyword evidence="1" id="KW-1133">Transmembrane helix</keyword>
<evidence type="ECO:0000256" key="1">
    <source>
        <dbReference type="SAM" id="Phobius"/>
    </source>
</evidence>
<keyword evidence="1" id="KW-0472">Membrane</keyword>
<dbReference type="EMBL" id="MDZB01000066">
    <property type="protein sequence ID" value="OGX88281.1"/>
    <property type="molecule type" value="Genomic_DNA"/>
</dbReference>